<dbReference type="EMBL" id="JACJII010000001">
    <property type="protein sequence ID" value="MBA9003102.1"/>
    <property type="molecule type" value="Genomic_DNA"/>
</dbReference>
<dbReference type="InterPro" id="IPR025335">
    <property type="entry name" value="DUF4241"/>
</dbReference>
<dbReference type="Proteomes" id="UP000539313">
    <property type="component" value="Unassembled WGS sequence"/>
</dbReference>
<dbReference type="RefSeq" id="WP_182704970.1">
    <property type="nucleotide sequence ID" value="NZ_JACJII010000001.1"/>
</dbReference>
<evidence type="ECO:0000313" key="2">
    <source>
        <dbReference type="Proteomes" id="UP000539313"/>
    </source>
</evidence>
<comment type="caution">
    <text evidence="1">The sequence shown here is derived from an EMBL/GenBank/DDBJ whole genome shotgun (WGS) entry which is preliminary data.</text>
</comment>
<dbReference type="Pfam" id="PF14025">
    <property type="entry name" value="DUF4241"/>
    <property type="match status" value="1"/>
</dbReference>
<name>A0A7W3MWB4_9ACTN</name>
<evidence type="ECO:0000313" key="1">
    <source>
        <dbReference type="EMBL" id="MBA9003102.1"/>
    </source>
</evidence>
<reference evidence="1 2" key="1">
    <citation type="submission" date="2020-08" db="EMBL/GenBank/DDBJ databases">
        <title>Sequencing the genomes of 1000 actinobacteria strains.</title>
        <authorList>
            <person name="Klenk H.-P."/>
        </authorList>
    </citation>
    <scope>NUCLEOTIDE SEQUENCE [LARGE SCALE GENOMIC DNA]</scope>
    <source>
        <strain evidence="1 2">DSM 45823</strain>
    </source>
</reference>
<proteinExistence type="predicted"/>
<sequence length="223" mass="24291">MLQPPDFDPMFRVGTRYRWDDDDPSVIDVQPVGELYLPSGRLIAQDPGWGAHPRVAPFTVTVPPGRYPVTLSISHWERSSDPDVPSPLRVVNAAKLTVRDEPAVSWELALLPGQNPAGLQDGEFFGFGVDSGTGCFLDASALTHLDRMSYPRHPALHDAMRNAYKLGGTDLPTDDPDLNIIVFSCGMGDGAYPTWIGRTATGDIACFISDLELLHHSLGPETP</sequence>
<keyword evidence="2" id="KW-1185">Reference proteome</keyword>
<gene>
    <name evidence="1" type="ORF">HNR21_001984</name>
</gene>
<organism evidence="1 2">
    <name type="scientific">Thermomonospora cellulosilytica</name>
    <dbReference type="NCBI Taxonomy" id="1411118"/>
    <lineage>
        <taxon>Bacteria</taxon>
        <taxon>Bacillati</taxon>
        <taxon>Actinomycetota</taxon>
        <taxon>Actinomycetes</taxon>
        <taxon>Streptosporangiales</taxon>
        <taxon>Thermomonosporaceae</taxon>
        <taxon>Thermomonospora</taxon>
    </lineage>
</organism>
<dbReference type="AlphaFoldDB" id="A0A7W3MWB4"/>
<accession>A0A7W3MWB4</accession>
<protein>
    <recommendedName>
        <fullName evidence="3">DUF4241 domain-containing protein</fullName>
    </recommendedName>
</protein>
<evidence type="ECO:0008006" key="3">
    <source>
        <dbReference type="Google" id="ProtNLM"/>
    </source>
</evidence>